<dbReference type="EMBL" id="SLXB01000035">
    <property type="protein sequence ID" value="TCO87129.1"/>
    <property type="molecule type" value="Genomic_DNA"/>
</dbReference>
<keyword evidence="1" id="KW-0479">Metal-binding</keyword>
<dbReference type="Gene3D" id="3.20.20.70">
    <property type="entry name" value="Aldolase class I"/>
    <property type="match status" value="1"/>
</dbReference>
<keyword evidence="1" id="KW-0004">4Fe-4S</keyword>
<evidence type="ECO:0000313" key="2">
    <source>
        <dbReference type="EMBL" id="TCO87129.1"/>
    </source>
</evidence>
<dbReference type="PANTHER" id="PTHR30538">
    <property type="entry name" value="LYSINE 2,3-AMINOMUTASE-RELATED"/>
    <property type="match status" value="1"/>
</dbReference>
<protein>
    <submittedName>
        <fullName evidence="2">Lysine 2,3-aminomutase</fullName>
    </submittedName>
</protein>
<reference evidence="2 3" key="1">
    <citation type="submission" date="2019-03" db="EMBL/GenBank/DDBJ databases">
        <title>Genomic Encyclopedia of Type Strains, Phase IV (KMG-IV): sequencing the most valuable type-strain genomes for metagenomic binning, comparative biology and taxonomic classification.</title>
        <authorList>
            <person name="Goeker M."/>
        </authorList>
    </citation>
    <scope>NUCLEOTIDE SEQUENCE [LARGE SCALE GENOMIC DNA]</scope>
    <source>
        <strain evidence="2 3">DSM 23917</strain>
    </source>
</reference>
<sequence>MQARSFFLAFFSTFSKVYYSLSWNAGASACIQVILSHQPHIIINFKKQLLMKQKKMLALTLSQLEQLYRHELPELVDIAVRSEHATTFKTRLSEYIAAHPEVESEAGKQIRLLIEFDGQEVHELSTGTQLTISTLSLLHAFLTRQWEEEMETDVFIDLFQQFRRLQHPSIPLPSAQKIKSLTERWPTGLDEDVQQIRTKNKERILHALVQKIEHRKHPTSRFHFADGISYDEKFRLVNEWWNDFRFHLAMAVKTPTELNRFLGNSLSVETMYLLSKARKKGMPFFATPYYLSLLNCTNGGYDDEALRSYILYSPQLVETYGHIRAWEREDMVETGKPNAAGWLLPDGHNIHRRYPEVAILIPDTMGRACGGLCASCQRMYDFQSQRLNFEFDALHPKESWEKKLRRLMNYFEEDTQLRDILITGGDALMSQNKTLHHILEAVYRMAVRKRKANQQRTEGEKYAELQRIRLGSRLPAYLPMRINDELVEILREFKEKASAIGIRQFIIQTHFQTPLEVTPEAAEGIRKLLTAGWLIDNQLVYNVAASRRGHTTRLRQVLNQLGVVSYYTFSVKGFEENNAVFAPNSRSVQEQLEEKRFGKLSKEDAYNLSTTLENIHDPAAYIRRFLKTHHLPFLATDRNVLNLPAIGKSMTFRMVGITTEGKRILCFDHDSTRRHSPIIDRLGQVYIVENKSIASYLRQLQTIGEDIEEYATIWNYTQGETESRFHLYEYPDFPFRITDKMTNLEINE</sequence>
<evidence type="ECO:0000313" key="3">
    <source>
        <dbReference type="Proteomes" id="UP000295600"/>
    </source>
</evidence>
<keyword evidence="1" id="KW-0411">Iron-sulfur</keyword>
<dbReference type="AlphaFoldDB" id="A0A4R2LK67"/>
<evidence type="ECO:0000256" key="1">
    <source>
        <dbReference type="ARBA" id="ARBA00022485"/>
    </source>
</evidence>
<proteinExistence type="predicted"/>
<dbReference type="PANTHER" id="PTHR30538:SF1">
    <property type="entry name" value="L-LYSINE 2,3-AMINOMUTASE"/>
    <property type="match status" value="1"/>
</dbReference>
<dbReference type="InterPro" id="IPR013785">
    <property type="entry name" value="Aldolase_TIM"/>
</dbReference>
<dbReference type="PROSITE" id="PS51257">
    <property type="entry name" value="PROKAR_LIPOPROTEIN"/>
    <property type="match status" value="1"/>
</dbReference>
<name>A0A4R2LK67_9BACE</name>
<keyword evidence="1" id="KW-0408">Iron</keyword>
<gene>
    <name evidence="2" type="ORF">EV202_13523</name>
</gene>
<organism evidence="2 3">
    <name type="scientific">Prevotella heparinolytica</name>
    <dbReference type="NCBI Taxonomy" id="28113"/>
    <lineage>
        <taxon>Bacteria</taxon>
        <taxon>Pseudomonadati</taxon>
        <taxon>Bacteroidota</taxon>
        <taxon>Bacteroidia</taxon>
        <taxon>Bacteroidales</taxon>
        <taxon>Bacteroidaceae</taxon>
        <taxon>Bacteroides</taxon>
    </lineage>
</organism>
<dbReference type="Proteomes" id="UP000295600">
    <property type="component" value="Unassembled WGS sequence"/>
</dbReference>
<accession>A0A4R2LK67</accession>
<dbReference type="GO" id="GO:0051539">
    <property type="term" value="F:4 iron, 4 sulfur cluster binding"/>
    <property type="evidence" value="ECO:0007669"/>
    <property type="project" value="UniProtKB-KW"/>
</dbReference>
<dbReference type="InterPro" id="IPR003739">
    <property type="entry name" value="Lys_aminomutase/Glu_NH3_mut"/>
</dbReference>
<comment type="caution">
    <text evidence="2">The sequence shown here is derived from an EMBL/GenBank/DDBJ whole genome shotgun (WGS) entry which is preliminary data.</text>
</comment>